<keyword evidence="1" id="KW-0489">Methyltransferase</keyword>
<protein>
    <submittedName>
        <fullName evidence="1">Methionine synthase</fullName>
        <ecNumber evidence="1">2.1.1.13</ecNumber>
    </submittedName>
</protein>
<keyword evidence="1" id="KW-0808">Transferase</keyword>
<dbReference type="InterPro" id="IPR038071">
    <property type="entry name" value="UROD/MetE-like_sf"/>
</dbReference>
<sequence length="345" mass="39959">MLHIKEFYPLLLFDDIGSYPLPRGVKKEWIEESIKEGTNKEELLDIIKNAFLDKIYAGVDIPTYPQFRDMVDPFFKKIKKNEEKPFIIKEEDAILEEVEIIKEISEEISKKTEKKIPLRVCITGPIEIYLKNFGGKGYFDILKNIARSVQRFIKNSIISNKFCYTDTICIDEPSIGINPELNFNNDEIVKALEIATEGIKVNNTEIHLHSSIEYRTICLVENIDVIGIECARDISILKTIEKEYLRNHEKYLRVGIARTDISSLVAEINEEYNVNAWIDERYLSKIFKKESVNRIAERLRYAHSILGNLVKYTGPDCGLGSWPSQEMAYQLLSNVRHAIDLFNKK</sequence>
<dbReference type="Gene3D" id="3.20.20.210">
    <property type="match status" value="1"/>
</dbReference>
<dbReference type="GO" id="GO:0032259">
    <property type="term" value="P:methylation"/>
    <property type="evidence" value="ECO:0007669"/>
    <property type="project" value="UniProtKB-KW"/>
</dbReference>
<dbReference type="AlphaFoldDB" id="A0A520KU55"/>
<organism evidence="1 2">
    <name type="scientific">Methanoliparum thermophilum</name>
    <dbReference type="NCBI Taxonomy" id="2491083"/>
    <lineage>
        <taxon>Archaea</taxon>
        <taxon>Methanobacteriati</taxon>
        <taxon>Methanobacteriota</taxon>
        <taxon>Candidatus Methanoliparia</taxon>
        <taxon>Candidatus Methanoliparales</taxon>
        <taxon>Candidatus Methanoliparaceae</taxon>
        <taxon>Candidatus Methanoliparum</taxon>
    </lineage>
</organism>
<name>A0A520KU55_METT2</name>
<dbReference type="NCBIfam" id="NF004712">
    <property type="entry name" value="PRK06052.1"/>
    <property type="match status" value="1"/>
</dbReference>
<dbReference type="EMBL" id="RXIF01000001">
    <property type="protein sequence ID" value="RZN65610.1"/>
    <property type="molecule type" value="Genomic_DNA"/>
</dbReference>
<evidence type="ECO:0000313" key="2">
    <source>
        <dbReference type="Proteomes" id="UP000317158"/>
    </source>
</evidence>
<reference evidence="1 2" key="1">
    <citation type="journal article" date="2019" name="Nat. Microbiol.">
        <title>Wide diversity of methane and short-chain alkane metabolisms in uncultured archaea.</title>
        <authorList>
            <person name="Borrel G."/>
            <person name="Adam P.S."/>
            <person name="McKay L.J."/>
            <person name="Chen L.X."/>
            <person name="Sierra-Garcia I.N."/>
            <person name="Sieber C.M."/>
            <person name="Letourneur Q."/>
            <person name="Ghozlane A."/>
            <person name="Andersen G.L."/>
            <person name="Li W.J."/>
            <person name="Hallam S.J."/>
            <person name="Muyzer G."/>
            <person name="de Oliveira V.M."/>
            <person name="Inskeep W.P."/>
            <person name="Banfield J.F."/>
            <person name="Gribaldo S."/>
        </authorList>
    </citation>
    <scope>NUCLEOTIDE SEQUENCE [LARGE SCALE GENOMIC DNA]</scope>
    <source>
        <strain evidence="1">NM1a</strain>
    </source>
</reference>
<gene>
    <name evidence="1" type="ORF">EF806_00010</name>
</gene>
<dbReference type="SUPFAM" id="SSF51726">
    <property type="entry name" value="UROD/MetE-like"/>
    <property type="match status" value="1"/>
</dbReference>
<dbReference type="CDD" id="cd03310">
    <property type="entry name" value="CIMS_like"/>
    <property type="match status" value="1"/>
</dbReference>
<dbReference type="GO" id="GO:0008705">
    <property type="term" value="F:methionine synthase activity"/>
    <property type="evidence" value="ECO:0007669"/>
    <property type="project" value="UniProtKB-EC"/>
</dbReference>
<dbReference type="Proteomes" id="UP000317158">
    <property type="component" value="Unassembled WGS sequence"/>
</dbReference>
<dbReference type="EC" id="2.1.1.13" evidence="1"/>
<evidence type="ECO:0000313" key="1">
    <source>
        <dbReference type="EMBL" id="RZN65610.1"/>
    </source>
</evidence>
<proteinExistence type="predicted"/>
<comment type="caution">
    <text evidence="1">The sequence shown here is derived from an EMBL/GenBank/DDBJ whole genome shotgun (WGS) entry which is preliminary data.</text>
</comment>
<accession>A0A520KU55</accession>